<gene>
    <name evidence="2" type="ORF">MCHLO_00380</name>
</gene>
<evidence type="ECO:0000256" key="1">
    <source>
        <dbReference type="SAM" id="MobiDB-lite"/>
    </source>
</evidence>
<organism evidence="2 3">
    <name type="scientific">Mycena chlorophos</name>
    <name type="common">Agaric fungus</name>
    <name type="synonym">Agaricus chlorophos</name>
    <dbReference type="NCBI Taxonomy" id="658473"/>
    <lineage>
        <taxon>Eukaryota</taxon>
        <taxon>Fungi</taxon>
        <taxon>Dikarya</taxon>
        <taxon>Basidiomycota</taxon>
        <taxon>Agaricomycotina</taxon>
        <taxon>Agaricomycetes</taxon>
        <taxon>Agaricomycetidae</taxon>
        <taxon>Agaricales</taxon>
        <taxon>Marasmiineae</taxon>
        <taxon>Mycenaceae</taxon>
        <taxon>Mycena</taxon>
    </lineage>
</organism>
<name>A0ABQ0KVH7_MYCCL</name>
<sequence length="90" mass="10505">MAKTPEEIRARDRERKARKRQALRRDPEKWQAELGKVREASRRYRMGCTTPYLWTRFQQHLPVPAEGGSYVYLSERDHACLGLLTMAGTA</sequence>
<dbReference type="Proteomes" id="UP000815677">
    <property type="component" value="Unassembled WGS sequence"/>
</dbReference>
<keyword evidence="3" id="KW-1185">Reference proteome</keyword>
<reference evidence="2" key="1">
    <citation type="submission" date="2014-09" db="EMBL/GenBank/DDBJ databases">
        <title>Genome sequence of the luminous mushroom Mycena chlorophos for searching fungal bioluminescence genes.</title>
        <authorList>
            <person name="Tanaka Y."/>
            <person name="Kasuga D."/>
            <person name="Oba Y."/>
            <person name="Hase S."/>
            <person name="Sato K."/>
            <person name="Oba Y."/>
            <person name="Sakakibara Y."/>
        </authorList>
    </citation>
    <scope>NUCLEOTIDE SEQUENCE</scope>
</reference>
<feature type="compositionally biased region" description="Basic and acidic residues" evidence="1">
    <location>
        <begin position="1"/>
        <end position="15"/>
    </location>
</feature>
<proteinExistence type="predicted"/>
<evidence type="ECO:0000313" key="2">
    <source>
        <dbReference type="EMBL" id="GAT42672.1"/>
    </source>
</evidence>
<protein>
    <submittedName>
        <fullName evidence="2">Uncharacterized protein</fullName>
    </submittedName>
</protein>
<evidence type="ECO:0000313" key="3">
    <source>
        <dbReference type="Proteomes" id="UP000815677"/>
    </source>
</evidence>
<accession>A0ABQ0KVH7</accession>
<dbReference type="EMBL" id="DF838179">
    <property type="protein sequence ID" value="GAT42672.1"/>
    <property type="molecule type" value="Genomic_DNA"/>
</dbReference>
<feature type="region of interest" description="Disordered" evidence="1">
    <location>
        <begin position="1"/>
        <end position="27"/>
    </location>
</feature>